<comment type="caution">
    <text evidence="2">The sequence shown here is derived from an EMBL/GenBank/DDBJ whole genome shotgun (WGS) entry which is preliminary data.</text>
</comment>
<name>A0A392QTT1_9FABA</name>
<dbReference type="EMBL" id="LXQA010160911">
    <property type="protein sequence ID" value="MCI27698.1"/>
    <property type="molecule type" value="Genomic_DNA"/>
</dbReference>
<reference evidence="2 3" key="1">
    <citation type="journal article" date="2018" name="Front. Plant Sci.">
        <title>Red Clover (Trifolium pratense) and Zigzag Clover (T. medium) - A Picture of Genomic Similarities and Differences.</title>
        <authorList>
            <person name="Dluhosova J."/>
            <person name="Istvanek J."/>
            <person name="Nedelnik J."/>
            <person name="Repkova J."/>
        </authorList>
    </citation>
    <scope>NUCLEOTIDE SEQUENCE [LARGE SCALE GENOMIC DNA]</scope>
    <source>
        <strain evidence="3">cv. 10/8</strain>
        <tissue evidence="2">Leaf</tissue>
    </source>
</reference>
<sequence length="77" mass="8056">MYSDPPGGCDDRVVRTSDSPQISGAQVSHTIRQPPVGPGREAGAGESEGIAPLRSKRTKSCPPIAKRSVISGPWSLD</sequence>
<evidence type="ECO:0000313" key="3">
    <source>
        <dbReference type="Proteomes" id="UP000265520"/>
    </source>
</evidence>
<evidence type="ECO:0000256" key="1">
    <source>
        <dbReference type="SAM" id="MobiDB-lite"/>
    </source>
</evidence>
<organism evidence="2 3">
    <name type="scientific">Trifolium medium</name>
    <dbReference type="NCBI Taxonomy" id="97028"/>
    <lineage>
        <taxon>Eukaryota</taxon>
        <taxon>Viridiplantae</taxon>
        <taxon>Streptophyta</taxon>
        <taxon>Embryophyta</taxon>
        <taxon>Tracheophyta</taxon>
        <taxon>Spermatophyta</taxon>
        <taxon>Magnoliopsida</taxon>
        <taxon>eudicotyledons</taxon>
        <taxon>Gunneridae</taxon>
        <taxon>Pentapetalae</taxon>
        <taxon>rosids</taxon>
        <taxon>fabids</taxon>
        <taxon>Fabales</taxon>
        <taxon>Fabaceae</taxon>
        <taxon>Papilionoideae</taxon>
        <taxon>50 kb inversion clade</taxon>
        <taxon>NPAAA clade</taxon>
        <taxon>Hologalegina</taxon>
        <taxon>IRL clade</taxon>
        <taxon>Trifolieae</taxon>
        <taxon>Trifolium</taxon>
    </lineage>
</organism>
<evidence type="ECO:0000313" key="2">
    <source>
        <dbReference type="EMBL" id="MCI27698.1"/>
    </source>
</evidence>
<dbReference type="Proteomes" id="UP000265520">
    <property type="component" value="Unassembled WGS sequence"/>
</dbReference>
<dbReference type="AlphaFoldDB" id="A0A392QTT1"/>
<keyword evidence="3" id="KW-1185">Reference proteome</keyword>
<protein>
    <submittedName>
        <fullName evidence="2">Uncharacterized protein</fullName>
    </submittedName>
</protein>
<feature type="region of interest" description="Disordered" evidence="1">
    <location>
        <begin position="1"/>
        <end position="77"/>
    </location>
</feature>
<accession>A0A392QTT1</accession>
<feature type="compositionally biased region" description="Polar residues" evidence="1">
    <location>
        <begin position="16"/>
        <end position="31"/>
    </location>
</feature>
<proteinExistence type="predicted"/>